<evidence type="ECO:0000313" key="3">
    <source>
        <dbReference type="Proteomes" id="UP000019460"/>
    </source>
</evidence>
<dbReference type="Gene3D" id="1.20.120.520">
    <property type="entry name" value="nmb1532 protein domain like"/>
    <property type="match status" value="1"/>
</dbReference>
<dbReference type="RefSeq" id="WP_043749357.1">
    <property type="nucleotide sequence ID" value="NZ_AONC01000009.1"/>
</dbReference>
<dbReference type="AlphaFoldDB" id="W9VKK6"/>
<feature type="domain" description="Hemerythrin-like" evidence="1">
    <location>
        <begin position="6"/>
        <end position="138"/>
    </location>
</feature>
<organism evidence="2 3">
    <name type="scientific">Imhoffiella purpurea</name>
    <dbReference type="NCBI Taxonomy" id="1249627"/>
    <lineage>
        <taxon>Bacteria</taxon>
        <taxon>Pseudomonadati</taxon>
        <taxon>Pseudomonadota</taxon>
        <taxon>Gammaproteobacteria</taxon>
        <taxon>Chromatiales</taxon>
        <taxon>Chromatiaceae</taxon>
        <taxon>Imhoffiella</taxon>
    </lineage>
</organism>
<proteinExistence type="predicted"/>
<sequence length="152" mass="17751">MSTTTLETYRNTHAELRQMIEDLNAIMTPEMLKIRPNAKTAYELLCDLGMKVRAHLSDEDRSLYPTLLIHEDPRVKSIAWGFISGEKPLRKLFDDYHKRWLKNCDFNFSDEFMAETREVFEMVASRIDREEQVLLPKLVEIGVFQEAARPGS</sequence>
<accession>W9VKK6</accession>
<protein>
    <recommendedName>
        <fullName evidence="1">Hemerythrin-like domain-containing protein</fullName>
    </recommendedName>
</protein>
<dbReference type="Pfam" id="PF01814">
    <property type="entry name" value="Hemerythrin"/>
    <property type="match status" value="1"/>
</dbReference>
<keyword evidence="3" id="KW-1185">Reference proteome</keyword>
<name>W9VKK6_9GAMM</name>
<dbReference type="STRING" id="1249627.D779_4170"/>
<reference evidence="2 3" key="1">
    <citation type="submission" date="2012-11" db="EMBL/GenBank/DDBJ databases">
        <title>Genome assembly of Thiorhodococcus sp. AK35.</title>
        <authorList>
            <person name="Nupur N."/>
            <person name="Khatri I."/>
            <person name="Subramanian S."/>
            <person name="Pinnaka A."/>
        </authorList>
    </citation>
    <scope>NUCLEOTIDE SEQUENCE [LARGE SCALE GENOMIC DNA]</scope>
    <source>
        <strain evidence="2 3">AK35</strain>
    </source>
</reference>
<gene>
    <name evidence="2" type="ORF">D779_4170</name>
</gene>
<dbReference type="OrthoDB" id="8809825at2"/>
<evidence type="ECO:0000259" key="1">
    <source>
        <dbReference type="Pfam" id="PF01814"/>
    </source>
</evidence>
<comment type="caution">
    <text evidence="2">The sequence shown here is derived from an EMBL/GenBank/DDBJ whole genome shotgun (WGS) entry which is preliminary data.</text>
</comment>
<dbReference type="Proteomes" id="UP000019460">
    <property type="component" value="Unassembled WGS sequence"/>
</dbReference>
<evidence type="ECO:0000313" key="2">
    <source>
        <dbReference type="EMBL" id="EXJ16617.1"/>
    </source>
</evidence>
<dbReference type="EMBL" id="AONC01000009">
    <property type="protein sequence ID" value="EXJ16617.1"/>
    <property type="molecule type" value="Genomic_DNA"/>
</dbReference>
<dbReference type="InterPro" id="IPR012312">
    <property type="entry name" value="Hemerythrin-like"/>
</dbReference>
<dbReference type="eggNOG" id="COG3945">
    <property type="taxonomic scope" value="Bacteria"/>
</dbReference>